<organism evidence="6 7">
    <name type="scientific">Pseudomonas matsuisoli</name>
    <dbReference type="NCBI Taxonomy" id="1515666"/>
    <lineage>
        <taxon>Bacteria</taxon>
        <taxon>Pseudomonadati</taxon>
        <taxon>Pseudomonadota</taxon>
        <taxon>Gammaproteobacteria</taxon>
        <taxon>Pseudomonadales</taxon>
        <taxon>Pseudomonadaceae</taxon>
        <taxon>Pseudomonas</taxon>
    </lineage>
</organism>
<dbReference type="InterPro" id="IPR058163">
    <property type="entry name" value="LysR-type_TF_proteobact-type"/>
</dbReference>
<proteinExistence type="inferred from homology"/>
<dbReference type="InterPro" id="IPR000847">
    <property type="entry name" value="LysR_HTH_N"/>
</dbReference>
<dbReference type="EMBL" id="BMPO01000007">
    <property type="protein sequence ID" value="GGK02806.1"/>
    <property type="molecule type" value="Genomic_DNA"/>
</dbReference>
<dbReference type="GO" id="GO:0006351">
    <property type="term" value="P:DNA-templated transcription"/>
    <property type="evidence" value="ECO:0007669"/>
    <property type="project" value="TreeGrafter"/>
</dbReference>
<keyword evidence="3" id="KW-0238">DNA-binding</keyword>
<dbReference type="PANTHER" id="PTHR30537">
    <property type="entry name" value="HTH-TYPE TRANSCRIPTIONAL REGULATOR"/>
    <property type="match status" value="1"/>
</dbReference>
<dbReference type="PANTHER" id="PTHR30537:SF20">
    <property type="entry name" value="TRANSCRIPTIONAL REGULATORY PROTEIN"/>
    <property type="match status" value="1"/>
</dbReference>
<dbReference type="Pfam" id="PF03466">
    <property type="entry name" value="LysR_substrate"/>
    <property type="match status" value="1"/>
</dbReference>
<name>A0A917PZW9_9PSED</name>
<dbReference type="RefSeq" id="WP_188984196.1">
    <property type="nucleotide sequence ID" value="NZ_BMPO01000007.1"/>
</dbReference>
<evidence type="ECO:0000256" key="4">
    <source>
        <dbReference type="ARBA" id="ARBA00023163"/>
    </source>
</evidence>
<dbReference type="CDD" id="cd08478">
    <property type="entry name" value="PBP2_CrgA"/>
    <property type="match status" value="1"/>
</dbReference>
<reference evidence="6" key="1">
    <citation type="journal article" date="2014" name="Int. J. Syst. Evol. Microbiol.">
        <title>Complete genome sequence of Corynebacterium casei LMG S-19264T (=DSM 44701T), isolated from a smear-ripened cheese.</title>
        <authorList>
            <consortium name="US DOE Joint Genome Institute (JGI-PGF)"/>
            <person name="Walter F."/>
            <person name="Albersmeier A."/>
            <person name="Kalinowski J."/>
            <person name="Ruckert C."/>
        </authorList>
    </citation>
    <scope>NUCLEOTIDE SEQUENCE</scope>
    <source>
        <strain evidence="6">JCM 30078</strain>
    </source>
</reference>
<dbReference type="GO" id="GO:0043565">
    <property type="term" value="F:sequence-specific DNA binding"/>
    <property type="evidence" value="ECO:0007669"/>
    <property type="project" value="TreeGrafter"/>
</dbReference>
<dbReference type="SUPFAM" id="SSF46785">
    <property type="entry name" value="Winged helix' DNA-binding domain"/>
    <property type="match status" value="1"/>
</dbReference>
<sequence length="301" mass="33578">MKITLDEMQAFVRVVESGSISAAAAQLDQTASAISRSLSRLEHKLAVTLLRRTTRRLELTEEGDVFLGQARGILASVEDAEEHMALRTQQPSGLLRVNAASVFVLHVLIPLMRGFRERYPQIELELNSNEQYIDLLEERTDLAIRIGPLRDSTLHARALGSSRIRVLASPDYLQRHGVPMTVEDLANHHLIGFTGLENLNSWPLRHAHGDSYTISPVIKASSGETVRQLALAGSGIVCLTDFMTQDDREQGALMEILTEHTLESRQPIHAVYYRNTALASRISCFLDYLSDAMLGQPWAER</sequence>
<reference evidence="6" key="2">
    <citation type="submission" date="2020-09" db="EMBL/GenBank/DDBJ databases">
        <authorList>
            <person name="Sun Q."/>
            <person name="Ohkuma M."/>
        </authorList>
    </citation>
    <scope>NUCLEOTIDE SEQUENCE</scope>
    <source>
        <strain evidence="6">JCM 30078</strain>
    </source>
</reference>
<dbReference type="PROSITE" id="PS50931">
    <property type="entry name" value="HTH_LYSR"/>
    <property type="match status" value="1"/>
</dbReference>
<dbReference type="SUPFAM" id="SSF53850">
    <property type="entry name" value="Periplasmic binding protein-like II"/>
    <property type="match status" value="1"/>
</dbReference>
<keyword evidence="2" id="KW-0805">Transcription regulation</keyword>
<dbReference type="FunFam" id="1.10.10.10:FF:000001">
    <property type="entry name" value="LysR family transcriptional regulator"/>
    <property type="match status" value="1"/>
</dbReference>
<dbReference type="Gene3D" id="3.40.190.10">
    <property type="entry name" value="Periplasmic binding protein-like II"/>
    <property type="match status" value="2"/>
</dbReference>
<dbReference type="InterPro" id="IPR036390">
    <property type="entry name" value="WH_DNA-bd_sf"/>
</dbReference>
<feature type="domain" description="HTH lysR-type" evidence="5">
    <location>
        <begin position="3"/>
        <end position="60"/>
    </location>
</feature>
<evidence type="ECO:0000256" key="1">
    <source>
        <dbReference type="ARBA" id="ARBA00009437"/>
    </source>
</evidence>
<dbReference type="InterPro" id="IPR036388">
    <property type="entry name" value="WH-like_DNA-bd_sf"/>
</dbReference>
<evidence type="ECO:0000313" key="6">
    <source>
        <dbReference type="EMBL" id="GGK02806.1"/>
    </source>
</evidence>
<evidence type="ECO:0000256" key="3">
    <source>
        <dbReference type="ARBA" id="ARBA00023125"/>
    </source>
</evidence>
<comment type="caution">
    <text evidence="6">The sequence shown here is derived from an EMBL/GenBank/DDBJ whole genome shotgun (WGS) entry which is preliminary data.</text>
</comment>
<evidence type="ECO:0000259" key="5">
    <source>
        <dbReference type="PROSITE" id="PS50931"/>
    </source>
</evidence>
<accession>A0A917PZW9</accession>
<keyword evidence="4" id="KW-0804">Transcription</keyword>
<protein>
    <submittedName>
        <fullName evidence="6">LysR family transcriptional regulator</fullName>
    </submittedName>
</protein>
<dbReference type="Proteomes" id="UP000635983">
    <property type="component" value="Unassembled WGS sequence"/>
</dbReference>
<dbReference type="InterPro" id="IPR005119">
    <property type="entry name" value="LysR_subst-bd"/>
</dbReference>
<comment type="similarity">
    <text evidence="1">Belongs to the LysR transcriptional regulatory family.</text>
</comment>
<evidence type="ECO:0000313" key="7">
    <source>
        <dbReference type="Proteomes" id="UP000635983"/>
    </source>
</evidence>
<keyword evidence="7" id="KW-1185">Reference proteome</keyword>
<dbReference type="Pfam" id="PF00126">
    <property type="entry name" value="HTH_1"/>
    <property type="match status" value="1"/>
</dbReference>
<evidence type="ECO:0000256" key="2">
    <source>
        <dbReference type="ARBA" id="ARBA00023015"/>
    </source>
</evidence>
<dbReference type="Gene3D" id="1.10.10.10">
    <property type="entry name" value="Winged helix-like DNA-binding domain superfamily/Winged helix DNA-binding domain"/>
    <property type="match status" value="1"/>
</dbReference>
<dbReference type="InterPro" id="IPR048071">
    <property type="entry name" value="CrgA-like_PBP2"/>
</dbReference>
<gene>
    <name evidence="6" type="ORF">GCM10009304_30800</name>
</gene>
<dbReference type="GO" id="GO:0003700">
    <property type="term" value="F:DNA-binding transcription factor activity"/>
    <property type="evidence" value="ECO:0007669"/>
    <property type="project" value="InterPro"/>
</dbReference>
<dbReference type="AlphaFoldDB" id="A0A917PZW9"/>